<evidence type="ECO:0000313" key="2">
    <source>
        <dbReference type="EMBL" id="KRX21460.1"/>
    </source>
</evidence>
<proteinExistence type="predicted"/>
<feature type="signal peptide" evidence="1">
    <location>
        <begin position="1"/>
        <end position="28"/>
    </location>
</feature>
<keyword evidence="3" id="KW-1185">Reference proteome</keyword>
<sequence>MHVGQGSLNHLIAFLWVSFHVCIDNIYCEVLRTRQHKTHGSGDALALVCAVSSCSTGSDKHHGLQPGV</sequence>
<feature type="chain" id="PRO_5006868301" description="Secreted protein" evidence="1">
    <location>
        <begin position="29"/>
        <end position="68"/>
    </location>
</feature>
<accession>A0A0V0S441</accession>
<dbReference type="OrthoDB" id="10660497at2759"/>
<reference evidence="2 3" key="1">
    <citation type="submission" date="2015-01" db="EMBL/GenBank/DDBJ databases">
        <title>Evolution of Trichinella species and genotypes.</title>
        <authorList>
            <person name="Korhonen P.K."/>
            <person name="Edoardo P."/>
            <person name="Giuseppe L.R."/>
            <person name="Gasser R.B."/>
        </authorList>
    </citation>
    <scope>NUCLEOTIDE SEQUENCE [LARGE SCALE GENOMIC DNA]</scope>
    <source>
        <strain evidence="2">ISS37</strain>
    </source>
</reference>
<evidence type="ECO:0000313" key="3">
    <source>
        <dbReference type="Proteomes" id="UP000054630"/>
    </source>
</evidence>
<name>A0A0V0S441_9BILA</name>
<dbReference type="Proteomes" id="UP000054630">
    <property type="component" value="Unassembled WGS sequence"/>
</dbReference>
<gene>
    <name evidence="2" type="ORF">T07_9671</name>
</gene>
<evidence type="ECO:0008006" key="4">
    <source>
        <dbReference type="Google" id="ProtNLM"/>
    </source>
</evidence>
<comment type="caution">
    <text evidence="2">The sequence shown here is derived from an EMBL/GenBank/DDBJ whole genome shotgun (WGS) entry which is preliminary data.</text>
</comment>
<dbReference type="AlphaFoldDB" id="A0A0V0S441"/>
<organism evidence="2 3">
    <name type="scientific">Trichinella nelsoni</name>
    <dbReference type="NCBI Taxonomy" id="6336"/>
    <lineage>
        <taxon>Eukaryota</taxon>
        <taxon>Metazoa</taxon>
        <taxon>Ecdysozoa</taxon>
        <taxon>Nematoda</taxon>
        <taxon>Enoplea</taxon>
        <taxon>Dorylaimia</taxon>
        <taxon>Trichinellida</taxon>
        <taxon>Trichinellidae</taxon>
        <taxon>Trichinella</taxon>
    </lineage>
</organism>
<protein>
    <recommendedName>
        <fullName evidence="4">Secreted protein</fullName>
    </recommendedName>
</protein>
<dbReference type="EMBL" id="JYDL01000039">
    <property type="protein sequence ID" value="KRX21460.1"/>
    <property type="molecule type" value="Genomic_DNA"/>
</dbReference>
<evidence type="ECO:0000256" key="1">
    <source>
        <dbReference type="SAM" id="SignalP"/>
    </source>
</evidence>
<keyword evidence="1" id="KW-0732">Signal</keyword>